<evidence type="ECO:0000313" key="4">
    <source>
        <dbReference type="Proteomes" id="UP000238196"/>
    </source>
</evidence>
<dbReference type="Gene3D" id="3.40.630.30">
    <property type="match status" value="1"/>
</dbReference>
<feature type="compositionally biased region" description="Polar residues" evidence="1">
    <location>
        <begin position="382"/>
        <end position="392"/>
    </location>
</feature>
<dbReference type="AlphaFoldDB" id="A0A2S5KSI4"/>
<dbReference type="OrthoDB" id="213519at2"/>
<proteinExistence type="predicted"/>
<evidence type="ECO:0000256" key="1">
    <source>
        <dbReference type="SAM" id="MobiDB-lite"/>
    </source>
</evidence>
<name>A0A2S5KSI4_9PROT</name>
<protein>
    <recommendedName>
        <fullName evidence="2">BioF2-like acetyltransferase domain-containing protein</fullName>
    </recommendedName>
</protein>
<gene>
    <name evidence="3" type="ORF">C4K68_09055</name>
</gene>
<sequence>MTARIPQGKDRLLMFEITRVRGIEGLEAIRATWEVLYGASLNPSFYSYWYWYESISRHLLDSEIDYFLLHRQQRCVAIVPLQLHAWRKGGHSWQVLRLPSHDHLEMMDALIHRDQAPLPVFAALHDYLLHQRELSWDMLLFPKVRARAGLASALLPQEGHVRQCGHSCYLQGNPQQPPEATLSHKHLKNISRLQRKLETEHQQSLHFHHCSEPQQLEAAFATFLQVEASGWKGEQGENTCISAHPRYQAHYHHLLQCFGPSGDFAVNLLLLGEQPLAAQLCIRAGQAWHLMKIGYDEAFQAYAPGNILLWLFIQQQAAQPQPWEVNLVTGPGWAERWHFNEEPVYRAEFFNTTLRGRLLSTLLKGKELLKGQIKGERDDSIASATSKHQPQGRTEKGTAQ</sequence>
<evidence type="ECO:0000259" key="2">
    <source>
        <dbReference type="Pfam" id="PF13480"/>
    </source>
</evidence>
<dbReference type="SUPFAM" id="SSF55729">
    <property type="entry name" value="Acyl-CoA N-acyltransferases (Nat)"/>
    <property type="match status" value="1"/>
</dbReference>
<comment type="caution">
    <text evidence="3">The sequence shown here is derived from an EMBL/GenBank/DDBJ whole genome shotgun (WGS) entry which is preliminary data.</text>
</comment>
<accession>A0A2S5KSI4</accession>
<dbReference type="EMBL" id="PRLP01000027">
    <property type="protein sequence ID" value="PPC77718.1"/>
    <property type="molecule type" value="Genomic_DNA"/>
</dbReference>
<dbReference type="InterPro" id="IPR016181">
    <property type="entry name" value="Acyl_CoA_acyltransferase"/>
</dbReference>
<dbReference type="Pfam" id="PF13480">
    <property type="entry name" value="Acetyltransf_6"/>
    <property type="match status" value="1"/>
</dbReference>
<feature type="region of interest" description="Disordered" evidence="1">
    <location>
        <begin position="376"/>
        <end position="400"/>
    </location>
</feature>
<reference evidence="3 4" key="1">
    <citation type="submission" date="2018-02" db="EMBL/GenBank/DDBJ databases">
        <title>novel marine gammaproteobacteria from coastal saline agro ecosystem.</title>
        <authorList>
            <person name="Krishnan R."/>
            <person name="Ramesh Kumar N."/>
        </authorList>
    </citation>
    <scope>NUCLEOTIDE SEQUENCE [LARGE SCALE GENOMIC DNA]</scope>
    <source>
        <strain evidence="3 4">228</strain>
    </source>
</reference>
<feature type="domain" description="BioF2-like acetyltransferase" evidence="2">
    <location>
        <begin position="185"/>
        <end position="319"/>
    </location>
</feature>
<dbReference type="Proteomes" id="UP000238196">
    <property type="component" value="Unassembled WGS sequence"/>
</dbReference>
<dbReference type="InterPro" id="IPR038740">
    <property type="entry name" value="BioF2-like_GNAT_dom"/>
</dbReference>
<organism evidence="3 4">
    <name type="scientific">Proteobacteria bacterium 228</name>
    <dbReference type="NCBI Taxonomy" id="2083153"/>
    <lineage>
        <taxon>Bacteria</taxon>
        <taxon>Pseudomonadati</taxon>
        <taxon>Pseudomonadota</taxon>
    </lineage>
</organism>
<evidence type="ECO:0000313" key="3">
    <source>
        <dbReference type="EMBL" id="PPC77718.1"/>
    </source>
</evidence>